<accession>C9LNZ9</accession>
<dbReference type="GeneID" id="79513908"/>
<dbReference type="Proteomes" id="UP000004736">
    <property type="component" value="Unassembled WGS sequence"/>
</dbReference>
<dbReference type="RefSeq" id="WP_007070218.1">
    <property type="nucleotide sequence ID" value="NZ_GG698602.1"/>
</dbReference>
<sequence>MLRFQGKHAQAVSPAESIVKKTGIKTVGVLYIGENIFAIEKGWD</sequence>
<protein>
    <submittedName>
        <fullName evidence="1">Uncharacterized protein</fullName>
    </submittedName>
</protein>
<dbReference type="AlphaFoldDB" id="C9LNZ9"/>
<keyword evidence="2" id="KW-1185">Reference proteome</keyword>
<dbReference type="EMBL" id="ACIM02000001">
    <property type="protein sequence ID" value="EEW97286.1"/>
    <property type="molecule type" value="Genomic_DNA"/>
</dbReference>
<organism evidence="1 2">
    <name type="scientific">Dialister invisus DSM 15470</name>
    <dbReference type="NCBI Taxonomy" id="592028"/>
    <lineage>
        <taxon>Bacteria</taxon>
        <taxon>Bacillati</taxon>
        <taxon>Bacillota</taxon>
        <taxon>Negativicutes</taxon>
        <taxon>Veillonellales</taxon>
        <taxon>Veillonellaceae</taxon>
        <taxon>Dialister</taxon>
    </lineage>
</organism>
<dbReference type="HOGENOM" id="CLU_3215432_0_0_9"/>
<gene>
    <name evidence="1" type="ORF">GCWU000321_01274</name>
</gene>
<comment type="caution">
    <text evidence="1">The sequence shown here is derived from an EMBL/GenBank/DDBJ whole genome shotgun (WGS) entry which is preliminary data.</text>
</comment>
<evidence type="ECO:0000313" key="1">
    <source>
        <dbReference type="EMBL" id="EEW97286.1"/>
    </source>
</evidence>
<name>C9LNZ9_9FIRM</name>
<evidence type="ECO:0000313" key="2">
    <source>
        <dbReference type="Proteomes" id="UP000004736"/>
    </source>
</evidence>
<proteinExistence type="predicted"/>
<dbReference type="STRING" id="592028.GCWU000321_01274"/>
<reference evidence="1" key="1">
    <citation type="submission" date="2009-09" db="EMBL/GenBank/DDBJ databases">
        <authorList>
            <person name="Weinstock G."/>
            <person name="Sodergren E."/>
            <person name="Clifton S."/>
            <person name="Fulton L."/>
            <person name="Fulton B."/>
            <person name="Courtney L."/>
            <person name="Fronick C."/>
            <person name="Harrison M."/>
            <person name="Strong C."/>
            <person name="Farmer C."/>
            <person name="Delahaunty K."/>
            <person name="Markovic C."/>
            <person name="Hall O."/>
            <person name="Minx P."/>
            <person name="Tomlinson C."/>
            <person name="Mitreva M."/>
            <person name="Nelson J."/>
            <person name="Hou S."/>
            <person name="Wollam A."/>
            <person name="Pepin K.H."/>
            <person name="Johnson M."/>
            <person name="Bhonagiri V."/>
            <person name="Nash W.E."/>
            <person name="Warren W."/>
            <person name="Chinwalla A."/>
            <person name="Mardis E.R."/>
            <person name="Wilson R.K."/>
        </authorList>
    </citation>
    <scope>NUCLEOTIDE SEQUENCE [LARGE SCALE GENOMIC DNA]</scope>
    <source>
        <strain evidence="1">DSM 15470</strain>
    </source>
</reference>